<sequence>MVVSTKPYWNERDNTWARYLRSELSWTIKAPAFSRHLLKSKELRKQFVAVVPSYPENISDFMKFVESNIVFFRDVHWLLMQEYEAFDSGDMLYEDIMSFAKVSVVRVCKLNENAAALNLTSFVKNTSLVNEDTAYQNFPLSPVPQKHLSGQSPKEGTAYQTLILSPVPQKYLSGKSLKVGCVKPVLYEKMPDFCERRRHKFLLKLLQLKNVSLSFKQFDSFKQGCQWLLRSQLDVLLVHMALSLDCSLVFAHAVVRSDTFYSRANGTRMISFFEILSSSAPGVALTATTVVLCAALLAAMNSGRTLESFLRGVIVEETFLVAILFAQCSPVPRHRKHAGSRRMMYLSLLLAILPLSVYFRSELTSWITVPRPANTVDTLDELERALDSGSVAPCVGRETSQAAAVSGSVKRSSSIMRKLQAAYKRHGGEKSLRSPSTRHCLRCTRRSDRVCFTLLQPPCVVREESPEALPFREHLNTALSAVPLRHRLPLVPALRDLLLRVSEGSLETEAGPDCKYRQPPAPAAHPVELLSFFKQYGDSAGIHCNCVPY</sequence>
<accession>A0AAQ4DXH0</accession>
<gene>
    <name evidence="1" type="ORF">V5799_006060</name>
</gene>
<reference evidence="1 2" key="1">
    <citation type="journal article" date="2023" name="Arcadia Sci">
        <title>De novo assembly of a long-read Amblyomma americanum tick genome.</title>
        <authorList>
            <person name="Chou S."/>
            <person name="Poskanzer K.E."/>
            <person name="Rollins M."/>
            <person name="Thuy-Boun P.S."/>
        </authorList>
    </citation>
    <scope>NUCLEOTIDE SEQUENCE [LARGE SCALE GENOMIC DNA]</scope>
    <source>
        <strain evidence="1">F_SG_1</strain>
        <tissue evidence="1">Salivary glands</tissue>
    </source>
</reference>
<proteinExistence type="predicted"/>
<organism evidence="1 2">
    <name type="scientific">Amblyomma americanum</name>
    <name type="common">Lone star tick</name>
    <dbReference type="NCBI Taxonomy" id="6943"/>
    <lineage>
        <taxon>Eukaryota</taxon>
        <taxon>Metazoa</taxon>
        <taxon>Ecdysozoa</taxon>
        <taxon>Arthropoda</taxon>
        <taxon>Chelicerata</taxon>
        <taxon>Arachnida</taxon>
        <taxon>Acari</taxon>
        <taxon>Parasitiformes</taxon>
        <taxon>Ixodida</taxon>
        <taxon>Ixodoidea</taxon>
        <taxon>Ixodidae</taxon>
        <taxon>Amblyomminae</taxon>
        <taxon>Amblyomma</taxon>
    </lineage>
</organism>
<evidence type="ECO:0000313" key="1">
    <source>
        <dbReference type="EMBL" id="KAK8767160.1"/>
    </source>
</evidence>
<dbReference type="Proteomes" id="UP001321473">
    <property type="component" value="Unassembled WGS sequence"/>
</dbReference>
<evidence type="ECO:0000313" key="2">
    <source>
        <dbReference type="Proteomes" id="UP001321473"/>
    </source>
</evidence>
<name>A0AAQ4DXH0_AMBAM</name>
<dbReference type="AlphaFoldDB" id="A0AAQ4DXH0"/>
<protein>
    <submittedName>
        <fullName evidence="1">Uncharacterized protein</fullName>
    </submittedName>
</protein>
<dbReference type="EMBL" id="JARKHS020025695">
    <property type="protein sequence ID" value="KAK8767160.1"/>
    <property type="molecule type" value="Genomic_DNA"/>
</dbReference>
<comment type="caution">
    <text evidence="1">The sequence shown here is derived from an EMBL/GenBank/DDBJ whole genome shotgun (WGS) entry which is preliminary data.</text>
</comment>
<keyword evidence="2" id="KW-1185">Reference proteome</keyword>